<dbReference type="InterPro" id="IPR000594">
    <property type="entry name" value="ThiF_NAD_FAD-bd"/>
</dbReference>
<dbReference type="EMBL" id="CP030759">
    <property type="protein sequence ID" value="AXA36565.1"/>
    <property type="molecule type" value="Genomic_DNA"/>
</dbReference>
<dbReference type="SUPFAM" id="SSF69572">
    <property type="entry name" value="Activating enzymes of the ubiquitin-like proteins"/>
    <property type="match status" value="1"/>
</dbReference>
<evidence type="ECO:0000313" key="5">
    <source>
        <dbReference type="EMBL" id="AXA36565.1"/>
    </source>
</evidence>
<evidence type="ECO:0000256" key="2">
    <source>
        <dbReference type="ARBA" id="ARBA00022741"/>
    </source>
</evidence>
<organism evidence="5 6">
    <name type="scientific">Sumerlaea chitinivorans</name>
    <dbReference type="NCBI Taxonomy" id="2250252"/>
    <lineage>
        <taxon>Bacteria</taxon>
        <taxon>Candidatus Sumerlaeota</taxon>
        <taxon>Candidatus Sumerlaeia</taxon>
        <taxon>Candidatus Sumerlaeales</taxon>
        <taxon>Candidatus Sumerlaeaceae</taxon>
        <taxon>Candidatus Sumerlaea</taxon>
    </lineage>
</organism>
<dbReference type="KEGG" id="schv:BRCON_1788"/>
<keyword evidence="1 5" id="KW-0808">Transferase</keyword>
<dbReference type="GO" id="GO:0016779">
    <property type="term" value="F:nucleotidyltransferase activity"/>
    <property type="evidence" value="ECO:0007669"/>
    <property type="project" value="UniProtKB-KW"/>
</dbReference>
<name>A0A2Z4Y813_SUMC1</name>
<dbReference type="Gene3D" id="3.40.250.10">
    <property type="entry name" value="Rhodanese-like domain"/>
    <property type="match status" value="1"/>
</dbReference>
<dbReference type="NCBIfam" id="NF004281">
    <property type="entry name" value="PRK05690.1"/>
    <property type="match status" value="1"/>
</dbReference>
<dbReference type="GO" id="GO:0008146">
    <property type="term" value="F:sulfotransferase activity"/>
    <property type="evidence" value="ECO:0007669"/>
    <property type="project" value="TreeGrafter"/>
</dbReference>
<keyword evidence="3" id="KW-0067">ATP-binding</keyword>
<dbReference type="InterPro" id="IPR035985">
    <property type="entry name" value="Ubiquitin-activating_enz"/>
</dbReference>
<evidence type="ECO:0000259" key="4">
    <source>
        <dbReference type="PROSITE" id="PS50206"/>
    </source>
</evidence>
<dbReference type="Gene3D" id="3.40.50.720">
    <property type="entry name" value="NAD(P)-binding Rossmann-like Domain"/>
    <property type="match status" value="1"/>
</dbReference>
<dbReference type="GO" id="GO:0008641">
    <property type="term" value="F:ubiquitin-like modifier activating enzyme activity"/>
    <property type="evidence" value="ECO:0007669"/>
    <property type="project" value="InterPro"/>
</dbReference>
<dbReference type="Pfam" id="PF00899">
    <property type="entry name" value="ThiF"/>
    <property type="match status" value="1"/>
</dbReference>
<evidence type="ECO:0000256" key="1">
    <source>
        <dbReference type="ARBA" id="ARBA00022679"/>
    </source>
</evidence>
<dbReference type="GO" id="GO:0005829">
    <property type="term" value="C:cytosol"/>
    <property type="evidence" value="ECO:0007669"/>
    <property type="project" value="TreeGrafter"/>
</dbReference>
<dbReference type="FunFam" id="3.40.50.720:FF:000033">
    <property type="entry name" value="Adenylyltransferase and sulfurtransferase MOCS3"/>
    <property type="match status" value="1"/>
</dbReference>
<dbReference type="CDD" id="cd00757">
    <property type="entry name" value="ThiF_MoeB_HesA_family"/>
    <property type="match status" value="1"/>
</dbReference>
<accession>A0A2Z4Y813</accession>
<reference evidence="5 6" key="1">
    <citation type="submission" date="2018-05" db="EMBL/GenBank/DDBJ databases">
        <title>A metagenomic window into the 2 km-deep terrestrial subsurface aquifer revealed taxonomically and functionally diverse microbial community comprising novel uncultured bacterial lineages.</title>
        <authorList>
            <person name="Kadnikov V.V."/>
            <person name="Mardanov A.V."/>
            <person name="Beletsky A.V."/>
            <person name="Banks D."/>
            <person name="Pimenov N.V."/>
            <person name="Frank Y.A."/>
            <person name="Karnachuk O.V."/>
            <person name="Ravin N.V."/>
        </authorList>
    </citation>
    <scope>NUCLEOTIDE SEQUENCE [LARGE SCALE GENOMIC DNA]</scope>
    <source>
        <strain evidence="5">BY</strain>
    </source>
</reference>
<gene>
    <name evidence="5" type="ORF">BRCON_1788</name>
</gene>
<dbReference type="AlphaFoldDB" id="A0A2Z4Y813"/>
<dbReference type="GO" id="GO:0004792">
    <property type="term" value="F:thiosulfate-cyanide sulfurtransferase activity"/>
    <property type="evidence" value="ECO:0007669"/>
    <property type="project" value="TreeGrafter"/>
</dbReference>
<proteinExistence type="predicted"/>
<dbReference type="GO" id="GO:0005524">
    <property type="term" value="F:ATP binding"/>
    <property type="evidence" value="ECO:0007669"/>
    <property type="project" value="UniProtKB-KW"/>
</dbReference>
<dbReference type="CDD" id="cd00158">
    <property type="entry name" value="RHOD"/>
    <property type="match status" value="1"/>
</dbReference>
<protein>
    <submittedName>
        <fullName evidence="5">Sulfur carrier protein adenylyltransferase ThiF</fullName>
    </submittedName>
</protein>
<evidence type="ECO:0000256" key="3">
    <source>
        <dbReference type="ARBA" id="ARBA00022840"/>
    </source>
</evidence>
<dbReference type="InterPro" id="IPR036873">
    <property type="entry name" value="Rhodanese-like_dom_sf"/>
</dbReference>
<dbReference type="InterPro" id="IPR001763">
    <property type="entry name" value="Rhodanese-like_dom"/>
</dbReference>
<dbReference type="InterPro" id="IPR045886">
    <property type="entry name" value="ThiF/MoeB/HesA"/>
</dbReference>
<sequence>MGLTAQQRERYLRHLLLPQIGEQGQEKLLASKVLILGVGGLGSPAALYLAAAGVGTLGLVDSDVVEESNLQRQVLHSTRNVGKSKLESARERITELNPDVQVRLHETRLTSQNAMEILADYDVIVDGSDNFPTRYLSNDACVLLKKPNVYGALFRFEGQASVFDATRGPCYRCLFPEPPPPGAVPSCAEAGVLGVLPGLIGVVQATETIKLLLGIGTPLVGRLLLYDALAMSFRTIALKRNRDCPVCGEKPTIRKLIDYEHFCSGGHATMTGIEEITVDELAERLREGGDFVLVDCRNPEEHAQARIDGAMLIPLGTLPERLSELESYRDKTVIVHCAKGGRSARACQILKQAGFARPINVRGGISEWIARGYPVER</sequence>
<feature type="domain" description="Rhodanese" evidence="4">
    <location>
        <begin position="287"/>
        <end position="377"/>
    </location>
</feature>
<dbReference type="Proteomes" id="UP000262583">
    <property type="component" value="Chromosome"/>
</dbReference>
<keyword evidence="5" id="KW-0548">Nucleotidyltransferase</keyword>
<dbReference type="SMART" id="SM00450">
    <property type="entry name" value="RHOD"/>
    <property type="match status" value="1"/>
</dbReference>
<dbReference type="PANTHER" id="PTHR10953:SF102">
    <property type="entry name" value="ADENYLYLTRANSFERASE AND SULFURTRANSFERASE MOCS3"/>
    <property type="match status" value="1"/>
</dbReference>
<keyword evidence="2" id="KW-0547">Nucleotide-binding</keyword>
<evidence type="ECO:0000313" key="6">
    <source>
        <dbReference type="Proteomes" id="UP000262583"/>
    </source>
</evidence>
<dbReference type="PROSITE" id="PS50206">
    <property type="entry name" value="RHODANESE_3"/>
    <property type="match status" value="1"/>
</dbReference>
<dbReference type="Pfam" id="PF00581">
    <property type="entry name" value="Rhodanese"/>
    <property type="match status" value="1"/>
</dbReference>
<dbReference type="PANTHER" id="PTHR10953">
    <property type="entry name" value="UBIQUITIN-ACTIVATING ENZYME E1"/>
    <property type="match status" value="1"/>
</dbReference>